<feature type="region of interest" description="Disordered" evidence="5">
    <location>
        <begin position="294"/>
        <end position="368"/>
    </location>
</feature>
<dbReference type="Pfam" id="PF00046">
    <property type="entry name" value="Homeodomain"/>
    <property type="match status" value="1"/>
</dbReference>
<evidence type="ECO:0000256" key="1">
    <source>
        <dbReference type="ARBA" id="ARBA00023125"/>
    </source>
</evidence>
<dbReference type="InterPro" id="IPR051000">
    <property type="entry name" value="Homeobox_DNA-bind_prot"/>
</dbReference>
<evidence type="ECO:0000256" key="4">
    <source>
        <dbReference type="RuleBase" id="RU000682"/>
    </source>
</evidence>
<dbReference type="Gene3D" id="1.10.10.60">
    <property type="entry name" value="Homeodomain-like"/>
    <property type="match status" value="1"/>
</dbReference>
<evidence type="ECO:0000313" key="7">
    <source>
        <dbReference type="EMBL" id="KZZ95617.1"/>
    </source>
</evidence>
<feature type="compositionally biased region" description="Basic and acidic residues" evidence="5">
    <location>
        <begin position="215"/>
        <end position="233"/>
    </location>
</feature>
<dbReference type="GO" id="GO:0030154">
    <property type="term" value="P:cell differentiation"/>
    <property type="evidence" value="ECO:0007669"/>
    <property type="project" value="TreeGrafter"/>
</dbReference>
<organism evidence="7 8">
    <name type="scientific">Ascosphaera apis ARSEF 7405</name>
    <dbReference type="NCBI Taxonomy" id="392613"/>
    <lineage>
        <taxon>Eukaryota</taxon>
        <taxon>Fungi</taxon>
        <taxon>Dikarya</taxon>
        <taxon>Ascomycota</taxon>
        <taxon>Pezizomycotina</taxon>
        <taxon>Eurotiomycetes</taxon>
        <taxon>Eurotiomycetidae</taxon>
        <taxon>Onygenales</taxon>
        <taxon>Ascosphaeraceae</taxon>
        <taxon>Ascosphaera</taxon>
    </lineage>
</organism>
<feature type="DNA-binding region" description="Homeobox" evidence="3">
    <location>
        <begin position="111"/>
        <end position="219"/>
    </location>
</feature>
<comment type="caution">
    <text evidence="7">The sequence shown here is derived from an EMBL/GenBank/DDBJ whole genome shotgun (WGS) entry which is preliminary data.</text>
</comment>
<evidence type="ECO:0000313" key="8">
    <source>
        <dbReference type="Proteomes" id="UP000242877"/>
    </source>
</evidence>
<evidence type="ECO:0000256" key="3">
    <source>
        <dbReference type="PROSITE-ProRule" id="PRU00108"/>
    </source>
</evidence>
<accession>A0A168BQV4</accession>
<dbReference type="CDD" id="cd00086">
    <property type="entry name" value="homeodomain"/>
    <property type="match status" value="1"/>
</dbReference>
<feature type="compositionally biased region" description="Basic residues" evidence="5">
    <location>
        <begin position="570"/>
        <end position="579"/>
    </location>
</feature>
<feature type="compositionally biased region" description="Low complexity" evidence="5">
    <location>
        <begin position="543"/>
        <end position="553"/>
    </location>
</feature>
<feature type="compositionally biased region" description="Polar residues" evidence="5">
    <location>
        <begin position="20"/>
        <end position="30"/>
    </location>
</feature>
<protein>
    <submittedName>
        <fullName evidence="7">Homeobox transcription factor</fullName>
    </submittedName>
</protein>
<keyword evidence="3 4" id="KW-0539">Nucleus</keyword>
<feature type="compositionally biased region" description="Polar residues" evidence="5">
    <location>
        <begin position="294"/>
        <end position="309"/>
    </location>
</feature>
<evidence type="ECO:0000256" key="2">
    <source>
        <dbReference type="ARBA" id="ARBA00023155"/>
    </source>
</evidence>
<feature type="region of interest" description="Disordered" evidence="5">
    <location>
        <begin position="543"/>
        <end position="679"/>
    </location>
</feature>
<keyword evidence="8" id="KW-1185">Reference proteome</keyword>
<proteinExistence type="predicted"/>
<name>A0A168BQV4_9EURO</name>
<dbReference type="Proteomes" id="UP000242877">
    <property type="component" value="Unassembled WGS sequence"/>
</dbReference>
<dbReference type="SUPFAM" id="SSF46689">
    <property type="entry name" value="Homeodomain-like"/>
    <property type="match status" value="1"/>
</dbReference>
<dbReference type="GO" id="GO:0005634">
    <property type="term" value="C:nucleus"/>
    <property type="evidence" value="ECO:0007669"/>
    <property type="project" value="UniProtKB-SubCell"/>
</dbReference>
<dbReference type="AlphaFoldDB" id="A0A168BQV4"/>
<dbReference type="OrthoDB" id="6159439at2759"/>
<dbReference type="InterPro" id="IPR001356">
    <property type="entry name" value="HD"/>
</dbReference>
<feature type="compositionally biased region" description="Low complexity" evidence="5">
    <location>
        <begin position="1"/>
        <end position="15"/>
    </location>
</feature>
<feature type="region of interest" description="Disordered" evidence="5">
    <location>
        <begin position="99"/>
        <end position="125"/>
    </location>
</feature>
<reference evidence="7 8" key="1">
    <citation type="journal article" date="2016" name="Genome Biol. Evol.">
        <title>Divergent and convergent evolution of fungal pathogenicity.</title>
        <authorList>
            <person name="Shang Y."/>
            <person name="Xiao G."/>
            <person name="Zheng P."/>
            <person name="Cen K."/>
            <person name="Zhan S."/>
            <person name="Wang C."/>
        </authorList>
    </citation>
    <scope>NUCLEOTIDE SEQUENCE [LARGE SCALE GENOMIC DNA]</scope>
    <source>
        <strain evidence="7 8">ARSEF 7405</strain>
    </source>
</reference>
<gene>
    <name evidence="7" type="ORF">AAP_01293</name>
</gene>
<dbReference type="PANTHER" id="PTHR24324:SF9">
    <property type="entry name" value="HOMEOBOX DOMAIN-CONTAINING PROTEIN"/>
    <property type="match status" value="1"/>
</dbReference>
<feature type="compositionally biased region" description="Polar residues" evidence="5">
    <location>
        <begin position="580"/>
        <end position="589"/>
    </location>
</feature>
<dbReference type="PANTHER" id="PTHR24324">
    <property type="entry name" value="HOMEOBOX PROTEIN HHEX"/>
    <property type="match status" value="1"/>
</dbReference>
<dbReference type="InterPro" id="IPR009057">
    <property type="entry name" value="Homeodomain-like_sf"/>
</dbReference>
<dbReference type="EMBL" id="AZGZ01000004">
    <property type="protein sequence ID" value="KZZ95617.1"/>
    <property type="molecule type" value="Genomic_DNA"/>
</dbReference>
<comment type="subcellular location">
    <subcellularLocation>
        <location evidence="3 4">Nucleus</location>
    </subcellularLocation>
</comment>
<dbReference type="GO" id="GO:0006357">
    <property type="term" value="P:regulation of transcription by RNA polymerase II"/>
    <property type="evidence" value="ECO:0007669"/>
    <property type="project" value="TreeGrafter"/>
</dbReference>
<dbReference type="VEuPathDB" id="FungiDB:AAP_01293"/>
<feature type="compositionally biased region" description="Low complexity" evidence="5">
    <location>
        <begin position="326"/>
        <end position="341"/>
    </location>
</feature>
<feature type="domain" description="Homeobox" evidence="6">
    <location>
        <begin position="109"/>
        <end position="218"/>
    </location>
</feature>
<feature type="compositionally biased region" description="Polar residues" evidence="5">
    <location>
        <begin position="358"/>
        <end position="367"/>
    </location>
</feature>
<feature type="compositionally biased region" description="Polar residues" evidence="5">
    <location>
        <begin position="554"/>
        <end position="565"/>
    </location>
</feature>
<keyword evidence="1 3" id="KW-0238">DNA-binding</keyword>
<keyword evidence="2 3" id="KW-0371">Homeobox</keyword>
<evidence type="ECO:0000259" key="6">
    <source>
        <dbReference type="PROSITE" id="PS50071"/>
    </source>
</evidence>
<dbReference type="PROSITE" id="PS50071">
    <property type="entry name" value="HOMEOBOX_2"/>
    <property type="match status" value="1"/>
</dbReference>
<dbReference type="SMART" id="SM00389">
    <property type="entry name" value="HOX"/>
    <property type="match status" value="1"/>
</dbReference>
<sequence length="761" mass="83554">MSTASASADANAAVARTPAAQKTHQMTVSEQQQKQQSQQHPAINQQPEPEPYHHYHHQLPPTTPLNDDHLRRSASWSCFVSKTVDFQDQSCFPGSKRMLIQSVPPRGSKNLGRPRRRTSPEDHATLEREYLRDPKPNKATRAEIVQKVSMNDREVQVRRRPILEQKVTITTSTRSRVPYCTASRNDFPIKSQMSLLTAFLEIPLQIWFQNRRQNDRRKAKDFMSRSKMSDVSKRPLAPRPDQASSGTETLGSDPATYESQNILSSDSLSPSVHNSIAGLLTPNHHARENHDISTISRSTNEVNASTGLSAGTLGSAGPEGVHRRTAGSIPTASAPTPTPIAEQTPTPITSLAPFQRQPFGTNNSIDRFNSAHRPNSIAFPLSPALRISFSPDGEAMIRGQNEPSPVSSPVNPRGAVRISLTADGKACVCEEPEESPARFSINSRIANNNHATPASTLRETVTAGEAVAAAKPPLRRSASAFTLNRLHNERENISTPLSYNRSRDSRGWNMYRDDDIRSTVSKTSISSAQLSLLLQRQEQLLQHQQQQQQQQNQASFVPTTPTPAATSRMPKPRGRRKLQRANTVNTASPQKRRALAPRNGNNQEASPAEGPMKKRSKLSRATSSLARLEGTSPISGKPLRRNNNNNSGSGKGSDILFHSGDSDKENWEPSTRPFSSWRRQHDVRGTGAGAGAGDGVAGYMQTGRFGSAYYDRRVGDLSERDESGIADGDARHHISQATRTSEPADLDCIQGLLSLSQGAWR</sequence>
<feature type="region of interest" description="Disordered" evidence="5">
    <location>
        <begin position="1"/>
        <end position="68"/>
    </location>
</feature>
<dbReference type="GO" id="GO:0000978">
    <property type="term" value="F:RNA polymerase II cis-regulatory region sequence-specific DNA binding"/>
    <property type="evidence" value="ECO:0007669"/>
    <property type="project" value="TreeGrafter"/>
</dbReference>
<feature type="region of interest" description="Disordered" evidence="5">
    <location>
        <begin position="215"/>
        <end position="257"/>
    </location>
</feature>
<evidence type="ECO:0000256" key="5">
    <source>
        <dbReference type="SAM" id="MobiDB-lite"/>
    </source>
</evidence>